<feature type="coiled-coil region" evidence="1">
    <location>
        <begin position="38"/>
        <end position="65"/>
    </location>
</feature>
<evidence type="ECO:0000313" key="3">
    <source>
        <dbReference type="EMBL" id="OGD52746.1"/>
    </source>
</evidence>
<dbReference type="EMBL" id="MEZJ01000048">
    <property type="protein sequence ID" value="OGD52746.1"/>
    <property type="molecule type" value="Genomic_DNA"/>
</dbReference>
<gene>
    <name evidence="3" type="ORF">A3J78_00530</name>
</gene>
<proteinExistence type="predicted"/>
<name>A0A1F5DCU7_9BACT</name>
<sequence length="99" mass="11096">MKEKKSKKLTFLLGFIVIILLICQIILSNRLINEGIRLDAIQQEAKKYQEDCQLLKNEIASLTSLDDLSEFALENGFIKNPPVVNLSQKIPVAAINNGL</sequence>
<organism evidence="3 4">
    <name type="scientific">Candidatus Beckwithbacteria bacterium RBG_13_35_6</name>
    <dbReference type="NCBI Taxonomy" id="1797456"/>
    <lineage>
        <taxon>Bacteria</taxon>
        <taxon>Candidatus Beckwithiibacteriota</taxon>
    </lineage>
</organism>
<evidence type="ECO:0000313" key="4">
    <source>
        <dbReference type="Proteomes" id="UP000178758"/>
    </source>
</evidence>
<evidence type="ECO:0000256" key="2">
    <source>
        <dbReference type="SAM" id="Phobius"/>
    </source>
</evidence>
<dbReference type="AlphaFoldDB" id="A0A1F5DCU7"/>
<accession>A0A1F5DCU7</accession>
<reference evidence="3 4" key="1">
    <citation type="journal article" date="2016" name="Nat. Commun.">
        <title>Thousands of microbial genomes shed light on interconnected biogeochemical processes in an aquifer system.</title>
        <authorList>
            <person name="Anantharaman K."/>
            <person name="Brown C.T."/>
            <person name="Hug L.A."/>
            <person name="Sharon I."/>
            <person name="Castelle C.J."/>
            <person name="Probst A.J."/>
            <person name="Thomas B.C."/>
            <person name="Singh A."/>
            <person name="Wilkins M.J."/>
            <person name="Karaoz U."/>
            <person name="Brodie E.L."/>
            <person name="Williams K.H."/>
            <person name="Hubbard S.S."/>
            <person name="Banfield J.F."/>
        </authorList>
    </citation>
    <scope>NUCLEOTIDE SEQUENCE [LARGE SCALE GENOMIC DNA]</scope>
</reference>
<evidence type="ECO:0000256" key="1">
    <source>
        <dbReference type="SAM" id="Coils"/>
    </source>
</evidence>
<feature type="transmembrane region" description="Helical" evidence="2">
    <location>
        <begin position="9"/>
        <end position="27"/>
    </location>
</feature>
<keyword evidence="2" id="KW-0472">Membrane</keyword>
<comment type="caution">
    <text evidence="3">The sequence shown here is derived from an EMBL/GenBank/DDBJ whole genome shotgun (WGS) entry which is preliminary data.</text>
</comment>
<keyword evidence="2" id="KW-1133">Transmembrane helix</keyword>
<keyword evidence="1" id="KW-0175">Coiled coil</keyword>
<protein>
    <recommendedName>
        <fullName evidence="5">Cell division protein FtsL</fullName>
    </recommendedName>
</protein>
<keyword evidence="2" id="KW-0812">Transmembrane</keyword>
<evidence type="ECO:0008006" key="5">
    <source>
        <dbReference type="Google" id="ProtNLM"/>
    </source>
</evidence>
<dbReference type="Proteomes" id="UP000178758">
    <property type="component" value="Unassembled WGS sequence"/>
</dbReference>